<dbReference type="STRING" id="930129.SAMN05216352_10837"/>
<dbReference type="SUPFAM" id="SSF55331">
    <property type="entry name" value="Tautomerase/MIF"/>
    <property type="match status" value="1"/>
</dbReference>
<feature type="active site" description="Proton acceptor; via imino nitrogen" evidence="3">
    <location>
        <position position="2"/>
    </location>
</feature>
<dbReference type="GO" id="GO:0016853">
    <property type="term" value="F:isomerase activity"/>
    <property type="evidence" value="ECO:0007669"/>
    <property type="project" value="UniProtKB-UniRule"/>
</dbReference>
<sequence length="65" mass="7377">MPIAHIHILEGRDRSQKKKLIEEVTKAISSSLQSERGKIKVLLHEVSEDNWATAGVTKREEKIVD</sequence>
<dbReference type="InterPro" id="IPR018191">
    <property type="entry name" value="4-OT"/>
</dbReference>
<dbReference type="EC" id="5.3.2.-" evidence="4"/>
<dbReference type="Pfam" id="PF01361">
    <property type="entry name" value="Tautomerase"/>
    <property type="match status" value="1"/>
</dbReference>
<proteinExistence type="inferred from homology"/>
<evidence type="ECO:0000259" key="5">
    <source>
        <dbReference type="Pfam" id="PF01361"/>
    </source>
</evidence>
<dbReference type="InterPro" id="IPR004370">
    <property type="entry name" value="4-OT-like_dom"/>
</dbReference>
<evidence type="ECO:0000313" key="7">
    <source>
        <dbReference type="Proteomes" id="UP000199017"/>
    </source>
</evidence>
<accession>A0A1G8KVV0</accession>
<dbReference type="EMBL" id="FNDU01000008">
    <property type="protein sequence ID" value="SDI47578.1"/>
    <property type="molecule type" value="Genomic_DNA"/>
</dbReference>
<reference evidence="6 7" key="1">
    <citation type="submission" date="2016-10" db="EMBL/GenBank/DDBJ databases">
        <authorList>
            <person name="de Groot N.N."/>
        </authorList>
    </citation>
    <scope>NUCLEOTIDE SEQUENCE [LARGE SCALE GENOMIC DNA]</scope>
    <source>
        <strain evidence="7">P4B,CCM 7963,CECT 7998,DSM 25260,IBRC-M 10614,KCTC 13821</strain>
    </source>
</reference>
<evidence type="ECO:0000313" key="6">
    <source>
        <dbReference type="EMBL" id="SDI47578.1"/>
    </source>
</evidence>
<dbReference type="Gene3D" id="3.30.429.10">
    <property type="entry name" value="Macrophage Migration Inhibitory Factor"/>
    <property type="match status" value="1"/>
</dbReference>
<evidence type="ECO:0000256" key="2">
    <source>
        <dbReference type="ARBA" id="ARBA00023235"/>
    </source>
</evidence>
<keyword evidence="7" id="KW-1185">Reference proteome</keyword>
<name>A0A1G8KVV0_9BACI</name>
<evidence type="ECO:0000256" key="1">
    <source>
        <dbReference type="ARBA" id="ARBA00006723"/>
    </source>
</evidence>
<dbReference type="RefSeq" id="WP_091585864.1">
    <property type="nucleotide sequence ID" value="NZ_FNDU01000008.1"/>
</dbReference>
<comment type="similarity">
    <text evidence="1 4">Belongs to the 4-oxalocrotonate tautomerase family.</text>
</comment>
<dbReference type="Proteomes" id="UP000199017">
    <property type="component" value="Unassembled WGS sequence"/>
</dbReference>
<dbReference type="OrthoDB" id="9804765at2"/>
<dbReference type="AlphaFoldDB" id="A0A1G8KVV0"/>
<evidence type="ECO:0000256" key="3">
    <source>
        <dbReference type="PIRSR" id="PIRSR618191-1"/>
    </source>
</evidence>
<organism evidence="6 7">
    <name type="scientific">Alteribacillus bidgolensis</name>
    <dbReference type="NCBI Taxonomy" id="930129"/>
    <lineage>
        <taxon>Bacteria</taxon>
        <taxon>Bacillati</taxon>
        <taxon>Bacillota</taxon>
        <taxon>Bacilli</taxon>
        <taxon>Bacillales</taxon>
        <taxon>Bacillaceae</taxon>
        <taxon>Alteribacillus</taxon>
    </lineage>
</organism>
<feature type="domain" description="4-oxalocrotonate tautomerase-like" evidence="5">
    <location>
        <begin position="2"/>
        <end position="58"/>
    </location>
</feature>
<dbReference type="InterPro" id="IPR014347">
    <property type="entry name" value="Tautomerase/MIF_sf"/>
</dbReference>
<protein>
    <recommendedName>
        <fullName evidence="4">Tautomerase</fullName>
        <ecNumber evidence="4">5.3.2.-</ecNumber>
    </recommendedName>
</protein>
<evidence type="ECO:0000256" key="4">
    <source>
        <dbReference type="RuleBase" id="RU362032"/>
    </source>
</evidence>
<dbReference type="PANTHER" id="PTHR35530:SF1">
    <property type="entry name" value="2-HYDROXYMUCONATE TAUTOMERASE"/>
    <property type="match status" value="1"/>
</dbReference>
<keyword evidence="2 4" id="KW-0413">Isomerase</keyword>
<gene>
    <name evidence="6" type="ORF">SAMN05216352_10837</name>
</gene>
<dbReference type="PANTHER" id="PTHR35530">
    <property type="entry name" value="TAUTOMERASE-RELATED"/>
    <property type="match status" value="1"/>
</dbReference>
<dbReference type="NCBIfam" id="TIGR00013">
    <property type="entry name" value="taut"/>
    <property type="match status" value="1"/>
</dbReference>